<evidence type="ECO:0000313" key="5">
    <source>
        <dbReference type="Proteomes" id="UP000198814"/>
    </source>
</evidence>
<gene>
    <name evidence="4" type="ORF">SAMN05216333_12336</name>
</gene>
<sequence>MAGYATLARYALWAALIIACTWFVWHMASTIHDNIFNDGRAAERAEWLEKDKDRIEEQAKALGEAMDRVAKQNERNITKTMEVVDERDKALAKLKNDMRTMRTNTRGMWISAKACDDSGHSSLSGRNDDSRESGGADQIRLPGDVERRLQEIGELAGETVIKYNACANKLRSVAKVVPNK</sequence>
<evidence type="ECO:0008006" key="6">
    <source>
        <dbReference type="Google" id="ProtNLM"/>
    </source>
</evidence>
<feature type="transmembrane region" description="Helical" evidence="3">
    <location>
        <begin position="7"/>
        <end position="25"/>
    </location>
</feature>
<evidence type="ECO:0000256" key="1">
    <source>
        <dbReference type="SAM" id="Coils"/>
    </source>
</evidence>
<keyword evidence="5" id="KW-1185">Reference proteome</keyword>
<proteinExistence type="predicted"/>
<keyword evidence="3" id="KW-1133">Transmembrane helix</keyword>
<organism evidence="4 5">
    <name type="scientific">Nitrosomonas oligotropha</name>
    <dbReference type="NCBI Taxonomy" id="42354"/>
    <lineage>
        <taxon>Bacteria</taxon>
        <taxon>Pseudomonadati</taxon>
        <taxon>Pseudomonadota</taxon>
        <taxon>Betaproteobacteria</taxon>
        <taxon>Nitrosomonadales</taxon>
        <taxon>Nitrosomonadaceae</taxon>
        <taxon>Nitrosomonas</taxon>
    </lineage>
</organism>
<evidence type="ECO:0000256" key="2">
    <source>
        <dbReference type="SAM" id="MobiDB-lite"/>
    </source>
</evidence>
<evidence type="ECO:0000313" key="4">
    <source>
        <dbReference type="EMBL" id="SEO88296.1"/>
    </source>
</evidence>
<feature type="region of interest" description="Disordered" evidence="2">
    <location>
        <begin position="116"/>
        <end position="142"/>
    </location>
</feature>
<dbReference type="EMBL" id="FODO01000023">
    <property type="protein sequence ID" value="SEO88296.1"/>
    <property type="molecule type" value="Genomic_DNA"/>
</dbReference>
<dbReference type="Proteomes" id="UP000198814">
    <property type="component" value="Unassembled WGS sequence"/>
</dbReference>
<accession>A0A1H8TC25</accession>
<dbReference type="STRING" id="42354.SAMN05216333_12336"/>
<dbReference type="AlphaFoldDB" id="A0A1H8TC25"/>
<keyword evidence="3" id="KW-0812">Transmembrane</keyword>
<reference evidence="5" key="1">
    <citation type="submission" date="2016-10" db="EMBL/GenBank/DDBJ databases">
        <authorList>
            <person name="Varghese N."/>
            <person name="Submissions S."/>
        </authorList>
    </citation>
    <scope>NUCLEOTIDE SEQUENCE [LARGE SCALE GENOMIC DNA]</scope>
    <source>
        <strain evidence="5">Nm76</strain>
    </source>
</reference>
<evidence type="ECO:0000256" key="3">
    <source>
        <dbReference type="SAM" id="Phobius"/>
    </source>
</evidence>
<name>A0A1H8TC25_9PROT</name>
<protein>
    <recommendedName>
        <fullName evidence="6">Bacteriophage Rz lysis protein</fullName>
    </recommendedName>
</protein>
<keyword evidence="1" id="KW-0175">Coiled coil</keyword>
<keyword evidence="3" id="KW-0472">Membrane</keyword>
<feature type="coiled-coil region" evidence="1">
    <location>
        <begin position="45"/>
        <end position="75"/>
    </location>
</feature>